<evidence type="ECO:0000256" key="1">
    <source>
        <dbReference type="SAM" id="Phobius"/>
    </source>
</evidence>
<dbReference type="RefSeq" id="WP_106212128.1">
    <property type="nucleotide sequence ID" value="NZ_PVTL01000004.1"/>
</dbReference>
<evidence type="ECO:0000313" key="3">
    <source>
        <dbReference type="Proteomes" id="UP000237983"/>
    </source>
</evidence>
<sequence>MFTILTRAARLVAARWPVLLAWYLAGWLARYLLIELAATFGATSALAGLLIMPLAILARLASYIAMFLTLREAMPAFTDLRSKGEDAVDRAAAPEDTALPDPRGRVQDIFLVTIVPFFAFYAAWQLLADDTIQYAQSALSKVNVFDDRPGGRPLELELNVASISVIVIAYAGRYLLKRYASRLPRWTNLVAVYLESVWVYLTLFLISTYTKDLQGWVASRTATQTFDEFVASIAAAFAPLGVAMGGLEWAVAQAGGLLLFPIAWLTLAGIVYGRALAKPKVAFPTTHRYYTGARSRIQAVPQGVRRRAKDIGADFVGRWTPLANALVLIWKAGVLPMGLFVLAHTVLESATTWLLFAGVRIIGPHDLVSWWMHFDGMLLFAVNVILEPLQICLIAAAYDFCLRRLEERREDGADLEPKAEVAG</sequence>
<keyword evidence="1" id="KW-0812">Transmembrane</keyword>
<organism evidence="2 3">
    <name type="scientific">Glaciihabitans tibetensis</name>
    <dbReference type="NCBI Taxonomy" id="1266600"/>
    <lineage>
        <taxon>Bacteria</taxon>
        <taxon>Bacillati</taxon>
        <taxon>Actinomycetota</taxon>
        <taxon>Actinomycetes</taxon>
        <taxon>Micrococcales</taxon>
        <taxon>Microbacteriaceae</taxon>
        <taxon>Glaciihabitans</taxon>
    </lineage>
</organism>
<name>A0A2T0VEI1_9MICO</name>
<evidence type="ECO:0000313" key="2">
    <source>
        <dbReference type="EMBL" id="PRY68574.1"/>
    </source>
</evidence>
<dbReference type="EMBL" id="PVTL01000004">
    <property type="protein sequence ID" value="PRY68574.1"/>
    <property type="molecule type" value="Genomic_DNA"/>
</dbReference>
<feature type="transmembrane region" description="Helical" evidence="1">
    <location>
        <begin position="257"/>
        <end position="277"/>
    </location>
</feature>
<feature type="transmembrane region" description="Helical" evidence="1">
    <location>
        <begin position="325"/>
        <end position="346"/>
    </location>
</feature>
<dbReference type="AlphaFoldDB" id="A0A2T0VEI1"/>
<keyword evidence="3" id="KW-1185">Reference proteome</keyword>
<accession>A0A2T0VEI1</accession>
<reference evidence="2 3" key="1">
    <citation type="submission" date="2018-03" db="EMBL/GenBank/DDBJ databases">
        <title>Genomic Encyclopedia of Type Strains, Phase III (KMG-III): the genomes of soil and plant-associated and newly described type strains.</title>
        <authorList>
            <person name="Whitman W."/>
        </authorList>
    </citation>
    <scope>NUCLEOTIDE SEQUENCE [LARGE SCALE GENOMIC DNA]</scope>
    <source>
        <strain evidence="2 3">CGMCC 1.12484</strain>
    </source>
</reference>
<proteinExistence type="predicted"/>
<comment type="caution">
    <text evidence="2">The sequence shown here is derived from an EMBL/GenBank/DDBJ whole genome shotgun (WGS) entry which is preliminary data.</text>
</comment>
<keyword evidence="1" id="KW-0472">Membrane</keyword>
<protein>
    <submittedName>
        <fullName evidence="2">Uncharacterized protein</fullName>
    </submittedName>
</protein>
<feature type="transmembrane region" description="Helical" evidence="1">
    <location>
        <begin position="12"/>
        <end position="33"/>
    </location>
</feature>
<feature type="transmembrane region" description="Helical" evidence="1">
    <location>
        <begin position="188"/>
        <end position="209"/>
    </location>
</feature>
<gene>
    <name evidence="2" type="ORF">B0I08_104277</name>
</gene>
<feature type="transmembrane region" description="Helical" evidence="1">
    <location>
        <begin position="109"/>
        <end position="127"/>
    </location>
</feature>
<feature type="transmembrane region" description="Helical" evidence="1">
    <location>
        <begin position="45"/>
        <end position="68"/>
    </location>
</feature>
<dbReference type="OrthoDB" id="3802671at2"/>
<feature type="transmembrane region" description="Helical" evidence="1">
    <location>
        <begin position="378"/>
        <end position="400"/>
    </location>
</feature>
<dbReference type="Proteomes" id="UP000237983">
    <property type="component" value="Unassembled WGS sequence"/>
</dbReference>
<feature type="transmembrane region" description="Helical" evidence="1">
    <location>
        <begin position="158"/>
        <end position="176"/>
    </location>
</feature>
<keyword evidence="1" id="KW-1133">Transmembrane helix</keyword>